<dbReference type="AlphaFoldDB" id="A0A285P1S0"/>
<dbReference type="SUPFAM" id="SSF55144">
    <property type="entry name" value="LigT-like"/>
    <property type="match status" value="1"/>
</dbReference>
<evidence type="ECO:0000313" key="1">
    <source>
        <dbReference type="EMBL" id="SNZ15682.1"/>
    </source>
</evidence>
<dbReference type="InterPro" id="IPR009097">
    <property type="entry name" value="Cyclic_Pdiesterase"/>
</dbReference>
<keyword evidence="2" id="KW-1185">Reference proteome</keyword>
<dbReference type="GO" id="GO:0016874">
    <property type="term" value="F:ligase activity"/>
    <property type="evidence" value="ECO:0007669"/>
    <property type="project" value="UniProtKB-KW"/>
</dbReference>
<gene>
    <name evidence="1" type="ORF">SAMN06269185_2560</name>
</gene>
<name>A0A285P1S0_NATPI</name>
<accession>A0A285P1S0</accession>
<keyword evidence="1" id="KW-0436">Ligase</keyword>
<dbReference type="OrthoDB" id="200286at2157"/>
<dbReference type="Proteomes" id="UP000219453">
    <property type="component" value="Unassembled WGS sequence"/>
</dbReference>
<dbReference type="Gene3D" id="3.90.1140.10">
    <property type="entry name" value="Cyclic phosphodiesterase"/>
    <property type="match status" value="1"/>
</dbReference>
<sequence>MFSLNAPVPGQVSALASRLHPELVGFDSIRDRHSILVKRLGDGDDVGGFYPLAEQARRSLAGAPAVEARISEIDIFEDPPNGAAPVVYLAVESPGLDRIHRTLVDDLGAIKGLEGPDYTMHVTLARGGNLEAARRLAEREIEPIEWTVSELEFWDASRAEVVRTVSLPA</sequence>
<proteinExistence type="predicted"/>
<protein>
    <submittedName>
        <fullName evidence="1">2'-5' RNA ligase superfamily protein</fullName>
    </submittedName>
</protein>
<reference evidence="2" key="1">
    <citation type="submission" date="2017-09" db="EMBL/GenBank/DDBJ databases">
        <authorList>
            <person name="Varghese N."/>
            <person name="Submissions S."/>
        </authorList>
    </citation>
    <scope>NUCLEOTIDE SEQUENCE [LARGE SCALE GENOMIC DNA]</scope>
    <source>
        <strain evidence="2">DSM 27208</strain>
    </source>
</reference>
<organism evidence="1 2">
    <name type="scientific">Natronoarchaeum philippinense</name>
    <dbReference type="NCBI Taxonomy" id="558529"/>
    <lineage>
        <taxon>Archaea</taxon>
        <taxon>Methanobacteriati</taxon>
        <taxon>Methanobacteriota</taxon>
        <taxon>Stenosarchaea group</taxon>
        <taxon>Halobacteria</taxon>
        <taxon>Halobacteriales</taxon>
        <taxon>Natronoarchaeaceae</taxon>
    </lineage>
</organism>
<dbReference type="Pfam" id="PF13563">
    <property type="entry name" value="2_5_RNA_ligase2"/>
    <property type="match status" value="1"/>
</dbReference>
<evidence type="ECO:0000313" key="2">
    <source>
        <dbReference type="Proteomes" id="UP000219453"/>
    </source>
</evidence>
<dbReference type="EMBL" id="OBEJ01000003">
    <property type="protein sequence ID" value="SNZ15682.1"/>
    <property type="molecule type" value="Genomic_DNA"/>
</dbReference>
<dbReference type="RefSeq" id="WP_097009458.1">
    <property type="nucleotide sequence ID" value="NZ_OBEJ01000003.1"/>
</dbReference>